<dbReference type="GO" id="GO:0016020">
    <property type="term" value="C:membrane"/>
    <property type="evidence" value="ECO:0007669"/>
    <property type="project" value="UniProtKB-SubCell"/>
</dbReference>
<accession>A0A6S8A792</accession>
<organism evidence="8">
    <name type="scientific">Aureoumbra lagunensis</name>
    <dbReference type="NCBI Taxonomy" id="44058"/>
    <lineage>
        <taxon>Eukaryota</taxon>
        <taxon>Sar</taxon>
        <taxon>Stramenopiles</taxon>
        <taxon>Ochrophyta</taxon>
        <taxon>Pelagophyceae</taxon>
        <taxon>Pelagomonadales</taxon>
        <taxon>Aureoumbra</taxon>
    </lineage>
</organism>
<evidence type="ECO:0000259" key="7">
    <source>
        <dbReference type="Pfam" id="PF03151"/>
    </source>
</evidence>
<dbReference type="EMBL" id="HBIJ01001482">
    <property type="protein sequence ID" value="CAE0360344.1"/>
    <property type="molecule type" value="Transcribed_RNA"/>
</dbReference>
<feature type="transmembrane region" description="Helical" evidence="6">
    <location>
        <begin position="193"/>
        <end position="213"/>
    </location>
</feature>
<keyword evidence="3 6" id="KW-1133">Transmembrane helix</keyword>
<dbReference type="Pfam" id="PF03151">
    <property type="entry name" value="TPT"/>
    <property type="match status" value="1"/>
</dbReference>
<dbReference type="InterPro" id="IPR037185">
    <property type="entry name" value="EmrE-like"/>
</dbReference>
<evidence type="ECO:0000256" key="5">
    <source>
        <dbReference type="SAM" id="MobiDB-lite"/>
    </source>
</evidence>
<dbReference type="SUPFAM" id="SSF103481">
    <property type="entry name" value="Multidrug resistance efflux transporter EmrE"/>
    <property type="match status" value="1"/>
</dbReference>
<dbReference type="EMBL" id="HBIJ01001481">
    <property type="protein sequence ID" value="CAE0360343.1"/>
    <property type="molecule type" value="Transcribed_RNA"/>
</dbReference>
<proteinExistence type="predicted"/>
<feature type="transmembrane region" description="Helical" evidence="6">
    <location>
        <begin position="21"/>
        <end position="40"/>
    </location>
</feature>
<evidence type="ECO:0000256" key="3">
    <source>
        <dbReference type="ARBA" id="ARBA00022989"/>
    </source>
</evidence>
<feature type="transmembrane region" description="Helical" evidence="6">
    <location>
        <begin position="253"/>
        <end position="272"/>
    </location>
</feature>
<dbReference type="AlphaFoldDB" id="A0A6S8A792"/>
<evidence type="ECO:0000313" key="8">
    <source>
        <dbReference type="EMBL" id="CAE0360343.1"/>
    </source>
</evidence>
<feature type="transmembrane region" description="Helical" evidence="6">
    <location>
        <begin position="408"/>
        <end position="428"/>
    </location>
</feature>
<feature type="region of interest" description="Disordered" evidence="5">
    <location>
        <begin position="522"/>
        <end position="548"/>
    </location>
</feature>
<feature type="transmembrane region" description="Helical" evidence="6">
    <location>
        <begin position="284"/>
        <end position="302"/>
    </location>
</feature>
<feature type="transmembrane region" description="Helical" evidence="6">
    <location>
        <begin position="496"/>
        <end position="514"/>
    </location>
</feature>
<dbReference type="PANTHER" id="PTHR11132">
    <property type="entry name" value="SOLUTE CARRIER FAMILY 35"/>
    <property type="match status" value="1"/>
</dbReference>
<protein>
    <recommendedName>
        <fullName evidence="7">Sugar phosphate transporter domain-containing protein</fullName>
    </recommendedName>
</protein>
<feature type="transmembrane region" description="Helical" evidence="6">
    <location>
        <begin position="440"/>
        <end position="458"/>
    </location>
</feature>
<dbReference type="InterPro" id="IPR050186">
    <property type="entry name" value="TPT_transporter"/>
</dbReference>
<evidence type="ECO:0000256" key="2">
    <source>
        <dbReference type="ARBA" id="ARBA00022692"/>
    </source>
</evidence>
<evidence type="ECO:0000256" key="6">
    <source>
        <dbReference type="SAM" id="Phobius"/>
    </source>
</evidence>
<evidence type="ECO:0000256" key="1">
    <source>
        <dbReference type="ARBA" id="ARBA00004141"/>
    </source>
</evidence>
<name>A0A6S8A792_9STRA</name>
<sequence length="589" mass="64433">MVPSESQQLLGGAVGNKERRWLGLGMVVALGTGSMVLASYSNNLKEKSLREESNLSENNQGNNTTIEMLGISSTDFWLGILVRILALLAIGLAVFEIEIRSEKMKKYKEAIVYYLPSALVTGWIDDDDAIKELERGMGLEAALLPSEEALANDSDDDDLILMGKPRSKLYLCGGRNKKYVQAFWRFFKNAESALLIIAYMAASIGIVYLNAYILRAWPFAATLTMLQMSFCGAAAHICVLFKLSDPSKVGMTRWLYLTLCVPLSFLYMAYLYGSNAVYDYLPVGYIQLLKPAQAIFVFLLLVAAGKEIIAPAPILNLFVILGSVIVASVSQSEIAGWSNIGFGLMMFSNAAYACYLVGQQLLLNTKLGGQQNNEPVIAILCKDKSHVSNNNTTQITEKKQGVKMDSITTLYFLGPSTAACLALLAFFSEWRKPNFSFKGIPAYVLLGDCLVAFSLNLIQIRIVGRLSALTYMFAGYVKGVVTVVISWLAFHEAVSGLEIQGYGVMLLGQLLWSLRKLRNKSKATPGQNQKSLDPNTTSARHLTSSSSNTNKPTLKFNALIASLFIVAYITYGAIFNLCALVPCGAESTT</sequence>
<keyword evidence="4 6" id="KW-0472">Membrane</keyword>
<feature type="transmembrane region" description="Helical" evidence="6">
    <location>
        <begin position="314"/>
        <end position="331"/>
    </location>
</feature>
<feature type="transmembrane region" description="Helical" evidence="6">
    <location>
        <begin position="556"/>
        <end position="574"/>
    </location>
</feature>
<feature type="transmembrane region" description="Helical" evidence="6">
    <location>
        <begin position="219"/>
        <end position="241"/>
    </location>
</feature>
<evidence type="ECO:0000256" key="4">
    <source>
        <dbReference type="ARBA" id="ARBA00023136"/>
    </source>
</evidence>
<gene>
    <name evidence="8" type="ORF">ALAG00032_LOCUS1073</name>
    <name evidence="9" type="ORF">ALAG00032_LOCUS1074</name>
</gene>
<dbReference type="InterPro" id="IPR004853">
    <property type="entry name" value="Sugar_P_trans_dom"/>
</dbReference>
<feature type="transmembrane region" description="Helical" evidence="6">
    <location>
        <begin position="470"/>
        <end position="490"/>
    </location>
</feature>
<reference evidence="8" key="1">
    <citation type="submission" date="2021-01" db="EMBL/GenBank/DDBJ databases">
        <authorList>
            <person name="Corre E."/>
            <person name="Pelletier E."/>
            <person name="Niang G."/>
            <person name="Scheremetjew M."/>
            <person name="Finn R."/>
            <person name="Kale V."/>
            <person name="Holt S."/>
            <person name="Cochrane G."/>
            <person name="Meng A."/>
            <person name="Brown T."/>
            <person name="Cohen L."/>
        </authorList>
    </citation>
    <scope>NUCLEOTIDE SEQUENCE</scope>
    <source>
        <strain evidence="8">CCMP1510</strain>
    </source>
</reference>
<comment type="subcellular location">
    <subcellularLocation>
        <location evidence="1">Membrane</location>
        <topology evidence="1">Multi-pass membrane protein</topology>
    </subcellularLocation>
</comment>
<feature type="domain" description="Sugar phosphate transporter" evidence="7">
    <location>
        <begin position="193"/>
        <end position="513"/>
    </location>
</feature>
<evidence type="ECO:0000313" key="9">
    <source>
        <dbReference type="EMBL" id="CAE0360344.1"/>
    </source>
</evidence>
<keyword evidence="2 6" id="KW-0812">Transmembrane</keyword>
<feature type="transmembrane region" description="Helical" evidence="6">
    <location>
        <begin position="337"/>
        <end position="357"/>
    </location>
</feature>
<feature type="transmembrane region" description="Helical" evidence="6">
    <location>
        <begin position="76"/>
        <end position="97"/>
    </location>
</feature>